<name>R2SXU1_9ENTE</name>
<sequence length="681" mass="80508">MSCWEILGIEPTKELKQIKKAYAVKLKQLIPDEQPEEFQQLKEAFDWAVRYAKEETTAVPPPLHFEQPAPVSVNLEESMIESTFKEKLDQLVATDTFFDDLAAWEQLLADNQTWAIQEFIENSRVIQHFLVENFMYLARPILALLFQTFQLNELKNEATGQSLALPGFLYKREEIMQYPDFSFALWPELSAADRKDYFFYRYIYYYYLNSETLELVRLKEMAKKIENLFTNDGDFMLLQAWRKLIDVKGNLKQPLMMKEFSQLLDQAMRTAYGNKQLASFLLIYRRAWQTGELSEFNRVQIEEGAYLSIPFWQPYLSGMLYYQVADYSRAFACWQRVSYYQFVALQPYLRRVEGKLSNEEQDTFRQMRRFYDLEREPAVPVAQKKPRDTYKHLKVILILCVAVLTFYVRVFQTVKTSESKQDQIERLQLQQEKLKEIPSPFSIERLIGEDTDAVQQFVYYYLCTSDVQERQNFNNEMASWEVRELLSQHMNDEIRYPDATNLDFTFETDYATAQGHCQAVKYKGNTILIVKLNEDEKIVDILGQGWHEIDPAAFDELVADIQIRPSLTINFFISNYLVSEEREELLKEYPEYCTEEMLERLIQKQGEGPTEKYRNGTWQISSWQDQLYLVINDNQDQPGMILSFDEQGRLAHVYLDGWEAMDEKTVKQILDQRTAEKHDIL</sequence>
<dbReference type="HOGENOM" id="CLU_404759_0_0_9"/>
<keyword evidence="2" id="KW-0346">Stress response</keyword>
<dbReference type="STRING" id="160454.RV10_GL004786"/>
<evidence type="ECO:0000256" key="1">
    <source>
        <dbReference type="ARBA" id="ARBA00022705"/>
    </source>
</evidence>
<dbReference type="EMBL" id="AJAQ01000001">
    <property type="protein sequence ID" value="EOH97596.1"/>
    <property type="molecule type" value="Genomic_DNA"/>
</dbReference>
<reference evidence="3 4" key="1">
    <citation type="submission" date="2013-02" db="EMBL/GenBank/DDBJ databases">
        <title>The Genome Sequence of Enterococcus pallens BAA-351.</title>
        <authorList>
            <consortium name="The Broad Institute Genome Sequencing Platform"/>
            <consortium name="The Broad Institute Genome Sequencing Center for Infectious Disease"/>
            <person name="Earl A.M."/>
            <person name="Gilmore M.S."/>
            <person name="Lebreton F."/>
            <person name="Walker B."/>
            <person name="Young S.K."/>
            <person name="Zeng Q."/>
            <person name="Gargeya S."/>
            <person name="Fitzgerald M."/>
            <person name="Haas B."/>
            <person name="Abouelleil A."/>
            <person name="Alvarado L."/>
            <person name="Arachchi H.M."/>
            <person name="Berlin A.M."/>
            <person name="Chapman S.B."/>
            <person name="Dewar J."/>
            <person name="Goldberg J."/>
            <person name="Griggs A."/>
            <person name="Gujja S."/>
            <person name="Hansen M."/>
            <person name="Howarth C."/>
            <person name="Imamovic A."/>
            <person name="Larimer J."/>
            <person name="McCowan C."/>
            <person name="Murphy C."/>
            <person name="Neiman D."/>
            <person name="Pearson M."/>
            <person name="Priest M."/>
            <person name="Roberts A."/>
            <person name="Saif S."/>
            <person name="Shea T."/>
            <person name="Sisk P."/>
            <person name="Sykes S."/>
            <person name="Wortman J."/>
            <person name="Nusbaum C."/>
            <person name="Birren B."/>
        </authorList>
    </citation>
    <scope>NUCLEOTIDE SEQUENCE [LARGE SCALE GENOMIC DNA]</scope>
    <source>
        <strain evidence="3 4">ATCC BAA-351</strain>
    </source>
</reference>
<evidence type="ECO:0000313" key="3">
    <source>
        <dbReference type="EMBL" id="EOH97596.1"/>
    </source>
</evidence>
<dbReference type="GO" id="GO:0006260">
    <property type="term" value="P:DNA replication"/>
    <property type="evidence" value="ECO:0007669"/>
    <property type="project" value="UniProtKB-KW"/>
</dbReference>
<dbReference type="OrthoDB" id="9816462at2"/>
<evidence type="ECO:0000313" key="4">
    <source>
        <dbReference type="Proteomes" id="UP000013782"/>
    </source>
</evidence>
<dbReference type="Gene3D" id="1.10.287.110">
    <property type="entry name" value="DnaJ domain"/>
    <property type="match status" value="1"/>
</dbReference>
<evidence type="ECO:0008006" key="5">
    <source>
        <dbReference type="Google" id="ProtNLM"/>
    </source>
</evidence>
<evidence type="ECO:0000256" key="2">
    <source>
        <dbReference type="ARBA" id="ARBA00023016"/>
    </source>
</evidence>
<gene>
    <name evidence="3" type="ORF">UAU_00264</name>
</gene>
<dbReference type="PATRIC" id="fig|1158607.3.peg.265"/>
<dbReference type="Proteomes" id="UP000013782">
    <property type="component" value="Unassembled WGS sequence"/>
</dbReference>
<dbReference type="eggNOG" id="COG2214">
    <property type="taxonomic scope" value="Bacteria"/>
</dbReference>
<protein>
    <recommendedName>
        <fullName evidence="5">J domain-containing protein</fullName>
    </recommendedName>
</protein>
<dbReference type="InterPro" id="IPR001623">
    <property type="entry name" value="DnaJ_domain"/>
</dbReference>
<keyword evidence="4" id="KW-1185">Reference proteome</keyword>
<organism evidence="3 4">
    <name type="scientific">Enterococcus pallens ATCC BAA-351</name>
    <dbReference type="NCBI Taxonomy" id="1158607"/>
    <lineage>
        <taxon>Bacteria</taxon>
        <taxon>Bacillati</taxon>
        <taxon>Bacillota</taxon>
        <taxon>Bacilli</taxon>
        <taxon>Lactobacillales</taxon>
        <taxon>Enterococcaceae</taxon>
        <taxon>Enterococcus</taxon>
    </lineage>
</organism>
<dbReference type="RefSeq" id="WP_010755329.1">
    <property type="nucleotide sequence ID" value="NZ_ASWD01000002.1"/>
</dbReference>
<dbReference type="AlphaFoldDB" id="R2SXU1"/>
<keyword evidence="1" id="KW-0235">DNA replication</keyword>
<dbReference type="CDD" id="cd06257">
    <property type="entry name" value="DnaJ"/>
    <property type="match status" value="1"/>
</dbReference>
<comment type="caution">
    <text evidence="3">The sequence shown here is derived from an EMBL/GenBank/DDBJ whole genome shotgun (WGS) entry which is preliminary data.</text>
</comment>
<proteinExistence type="predicted"/>
<dbReference type="InterPro" id="IPR036869">
    <property type="entry name" value="J_dom_sf"/>
</dbReference>
<accession>R2SXU1</accession>
<dbReference type="SUPFAM" id="SSF46565">
    <property type="entry name" value="Chaperone J-domain"/>
    <property type="match status" value="1"/>
</dbReference>